<keyword evidence="1" id="KW-0175">Coiled coil</keyword>
<reference evidence="2 3" key="1">
    <citation type="submission" date="2020-02" db="EMBL/GenBank/DDBJ databases">
        <title>Integrative conjugative elements (ICEs) and plasmids drive adaptation of Pseudomonas nitroreducens strain HBP1 to wastewater environment.</title>
        <authorList>
            <person name="Sentchilo V."/>
            <person name="Carraro N."/>
            <person name="Bertelli C."/>
            <person name="van der Meer J.R."/>
        </authorList>
    </citation>
    <scope>NUCLEOTIDE SEQUENCE [LARGE SCALE GENOMIC DNA]</scope>
    <source>
        <strain evidence="2 3">HBP1</strain>
    </source>
</reference>
<evidence type="ECO:0000256" key="1">
    <source>
        <dbReference type="SAM" id="Coils"/>
    </source>
</evidence>
<name>A0A6G6IYQ5_PSENT</name>
<protein>
    <submittedName>
        <fullName evidence="2">DUF3164 family protein</fullName>
    </submittedName>
</protein>
<organism evidence="2 3">
    <name type="scientific">Pseudomonas nitroreducens</name>
    <dbReference type="NCBI Taxonomy" id="46680"/>
    <lineage>
        <taxon>Bacteria</taxon>
        <taxon>Pseudomonadati</taxon>
        <taxon>Pseudomonadota</taxon>
        <taxon>Gammaproteobacteria</taxon>
        <taxon>Pseudomonadales</taxon>
        <taxon>Pseudomonadaceae</taxon>
        <taxon>Pseudomonas</taxon>
    </lineage>
</organism>
<dbReference type="InterPro" id="IPR021505">
    <property type="entry name" value="Phage_B3_Orf6"/>
</dbReference>
<dbReference type="KEGG" id="pnt:G5B91_14235"/>
<dbReference type="RefSeq" id="WP_024762316.1">
    <property type="nucleotide sequence ID" value="NZ_CP049140.1"/>
</dbReference>
<dbReference type="EMBL" id="CP049140">
    <property type="protein sequence ID" value="QIE87361.1"/>
    <property type="molecule type" value="Genomic_DNA"/>
</dbReference>
<dbReference type="Pfam" id="PF11363">
    <property type="entry name" value="DUF3164"/>
    <property type="match status" value="1"/>
</dbReference>
<evidence type="ECO:0000313" key="2">
    <source>
        <dbReference type="EMBL" id="QIE87361.1"/>
    </source>
</evidence>
<accession>A0A6G6IYQ5</accession>
<sequence>MAENQTPFTEIPAGYRKDALNRLVPEAAIKPSDLLRDKVVLVAVEKAKLISEMLAEFKRETFGEIETLEQISAEQYGVKFRGQKGNLTLTSFDGRYKLMRANQDLIEFNENLQSAKELIDECLREWTEHAHPGLQVVINDAFRVDRSGQLRTSRILGLRRHNIDDPRWNRAMEAIGDALQVNGSRSYIRLYERVGDSDQYEAINLDLAGV</sequence>
<evidence type="ECO:0000313" key="3">
    <source>
        <dbReference type="Proteomes" id="UP000501063"/>
    </source>
</evidence>
<proteinExistence type="predicted"/>
<feature type="coiled-coil region" evidence="1">
    <location>
        <begin position="98"/>
        <end position="125"/>
    </location>
</feature>
<gene>
    <name evidence="2" type="ORF">G5B91_14235</name>
</gene>
<dbReference type="AlphaFoldDB" id="A0A6G6IYQ5"/>
<dbReference type="Proteomes" id="UP000501063">
    <property type="component" value="Chromosome"/>
</dbReference>